<protein>
    <submittedName>
        <fullName evidence="1">Uncharacterized protein</fullName>
    </submittedName>
</protein>
<reference evidence="1" key="1">
    <citation type="journal article" date="2005" name="Proc. Natl. Acad. Sci. U.S.A.">
        <title>The psychrophilic lifestyle as revealed by the genome sequence of Colwellia psychrerythraea 34H through genomic and proteomic analyses.</title>
        <authorList>
            <person name="Methe B.A."/>
            <person name="Nelson K.E."/>
            <person name="Deming J.W."/>
            <person name="Momen B."/>
            <person name="Melamud E."/>
            <person name="Zhang X."/>
            <person name="Moult J."/>
            <person name="Madupu R."/>
            <person name="Nelson W.C."/>
            <person name="Dodson R.J."/>
            <person name="Brinkac L.M."/>
            <person name="Daugherty S.C."/>
            <person name="Durkin A.S."/>
            <person name="DeBoy R.T."/>
            <person name="Kolonay J.F."/>
            <person name="Sullivan S.A."/>
            <person name="Zhou L."/>
            <person name="Davidsen T.M."/>
            <person name="Wu M."/>
            <person name="Huston A.L."/>
            <person name="Lewis M."/>
            <person name="Weaver B."/>
            <person name="Weidman J.F."/>
            <person name="Khouri H."/>
            <person name="Utterback T.R."/>
            <person name="Feldblyum T.V."/>
            <person name="Fraser C.M."/>
        </authorList>
    </citation>
    <scope>NUCLEOTIDE SEQUENCE [LARGE SCALE GENOMIC DNA]</scope>
    <source>
        <strain evidence="1">34H</strain>
    </source>
</reference>
<accession>Q47ZX5</accession>
<dbReference type="AlphaFoldDB" id="Q47ZX5"/>
<gene>
    <name evidence="1" type="ordered locus">CPS_2944</name>
</gene>
<sequence>MSVINNAHSGSHIPSLIFVDRLLNRNIIKSSEFISIKSIISQNSPDSLFIDEMKDNEGNFKIKDNPKKKLPETLQFWIKQGLWDSSTEGIKAFSALSNDFNIHARIVRSVFNKTYDLHTGSSIEPLIRGMCLFLAIEEITFSGGVFFKHTEIPTISARYMPERSKDGTRLSMNPDDRRRFAEFGLLLGFMEKINKDKYVVDPTRLIKIFLYDIFSETSGDSISIHDFIKRLNSQVPIFDGGKYRVEIEALMQSKKIDWLPSPSHTLSKSLSHALYRLNLENHIYLDRLSDSLDAVSLPLPNGETRTVSHIRIVGGK</sequence>
<dbReference type="KEGG" id="cps:CPS_2944"/>
<dbReference type="Proteomes" id="UP000000547">
    <property type="component" value="Chromosome"/>
</dbReference>
<proteinExistence type="predicted"/>
<dbReference type="HOGENOM" id="CLU_930315_0_0_6"/>
<dbReference type="STRING" id="167879.CPS_2944"/>
<dbReference type="NCBIfam" id="NF041064">
    <property type="entry name" value="DpdG"/>
    <property type="match status" value="1"/>
</dbReference>
<evidence type="ECO:0000313" key="2">
    <source>
        <dbReference type="Proteomes" id="UP000000547"/>
    </source>
</evidence>
<name>Q47ZX5_COLP3</name>
<organism evidence="1 2">
    <name type="scientific">Colwellia psychrerythraea (strain 34H / ATCC BAA-681)</name>
    <name type="common">Vibrio psychroerythus</name>
    <dbReference type="NCBI Taxonomy" id="167879"/>
    <lineage>
        <taxon>Bacteria</taxon>
        <taxon>Pseudomonadati</taxon>
        <taxon>Pseudomonadota</taxon>
        <taxon>Gammaproteobacteria</taxon>
        <taxon>Alteromonadales</taxon>
        <taxon>Colwelliaceae</taxon>
        <taxon>Colwellia</taxon>
    </lineage>
</organism>
<dbReference type="RefSeq" id="WP_011043736.1">
    <property type="nucleotide sequence ID" value="NC_003910.7"/>
</dbReference>
<dbReference type="InterPro" id="IPR049812">
    <property type="entry name" value="DpdG-like"/>
</dbReference>
<evidence type="ECO:0000313" key="1">
    <source>
        <dbReference type="EMBL" id="AAZ27336.1"/>
    </source>
</evidence>
<dbReference type="EMBL" id="CP000083">
    <property type="protein sequence ID" value="AAZ27336.1"/>
    <property type="molecule type" value="Genomic_DNA"/>
</dbReference>